<reference evidence="2" key="1">
    <citation type="submission" date="2023-07" db="EMBL/GenBank/DDBJ databases">
        <title>30 novel species of actinomycetes from the DSMZ collection.</title>
        <authorList>
            <person name="Nouioui I."/>
        </authorList>
    </citation>
    <scope>NUCLEOTIDE SEQUENCE [LARGE SCALE GENOMIC DNA]</scope>
    <source>
        <strain evidence="2">DSM 44743</strain>
    </source>
</reference>
<protein>
    <submittedName>
        <fullName evidence="1">DUF600 family protein</fullName>
    </submittedName>
</protein>
<dbReference type="RefSeq" id="WP_311509656.1">
    <property type="nucleotide sequence ID" value="NZ_JAVREP010000001.1"/>
</dbReference>
<proteinExistence type="predicted"/>
<sequence>MDPIQQQELVREMVLELVEVAPEGWVSMNFRYEYIGGVAASENIVTFDTGEAVRKRHPRPVDKKARALKIEMYQEGKGTWLAMSINIKKPGDFKVDFYYDKELGVHPLPASPGSYAFELEKFPRDPEVISDWIRERISQLREE</sequence>
<dbReference type="InterPro" id="IPR036170">
    <property type="entry name" value="YezG-like_sf"/>
</dbReference>
<dbReference type="EMBL" id="JAVREP010000001">
    <property type="protein sequence ID" value="MDT0326883.1"/>
    <property type="molecule type" value="Genomic_DNA"/>
</dbReference>
<keyword evidence="2" id="KW-1185">Reference proteome</keyword>
<organism evidence="1 2">
    <name type="scientific">Nocardiopsis lambiniae</name>
    <dbReference type="NCBI Taxonomy" id="3075539"/>
    <lineage>
        <taxon>Bacteria</taxon>
        <taxon>Bacillati</taxon>
        <taxon>Actinomycetota</taxon>
        <taxon>Actinomycetes</taxon>
        <taxon>Streptosporangiales</taxon>
        <taxon>Nocardiopsidaceae</taxon>
        <taxon>Nocardiopsis</taxon>
    </lineage>
</organism>
<name>A0ABU2M2L2_9ACTN</name>
<evidence type="ECO:0000313" key="2">
    <source>
        <dbReference type="Proteomes" id="UP001183390"/>
    </source>
</evidence>
<dbReference type="Proteomes" id="UP001183390">
    <property type="component" value="Unassembled WGS sequence"/>
</dbReference>
<gene>
    <name evidence="1" type="ORF">RM479_00460</name>
</gene>
<evidence type="ECO:0000313" key="1">
    <source>
        <dbReference type="EMBL" id="MDT0326883.1"/>
    </source>
</evidence>
<comment type="caution">
    <text evidence="1">The sequence shown here is derived from an EMBL/GenBank/DDBJ whole genome shotgun (WGS) entry which is preliminary data.</text>
</comment>
<accession>A0ABU2M2L2</accession>
<dbReference type="SUPFAM" id="SSF160424">
    <property type="entry name" value="BH3703-like"/>
    <property type="match status" value="1"/>
</dbReference>